<organism evidence="11 12">
    <name type="scientific">Trichomalopsis sarcophagae</name>
    <dbReference type="NCBI Taxonomy" id="543379"/>
    <lineage>
        <taxon>Eukaryota</taxon>
        <taxon>Metazoa</taxon>
        <taxon>Ecdysozoa</taxon>
        <taxon>Arthropoda</taxon>
        <taxon>Hexapoda</taxon>
        <taxon>Insecta</taxon>
        <taxon>Pterygota</taxon>
        <taxon>Neoptera</taxon>
        <taxon>Endopterygota</taxon>
        <taxon>Hymenoptera</taxon>
        <taxon>Apocrita</taxon>
        <taxon>Proctotrupomorpha</taxon>
        <taxon>Chalcidoidea</taxon>
        <taxon>Pteromalidae</taxon>
        <taxon>Pteromalinae</taxon>
        <taxon>Trichomalopsis</taxon>
    </lineage>
</organism>
<evidence type="ECO:0000313" key="11">
    <source>
        <dbReference type="EMBL" id="OXU24284.1"/>
    </source>
</evidence>
<dbReference type="GO" id="GO:0003690">
    <property type="term" value="F:double-stranded DNA binding"/>
    <property type="evidence" value="ECO:0007669"/>
    <property type="project" value="TreeGrafter"/>
</dbReference>
<protein>
    <recommendedName>
        <fullName evidence="3">Homologous-pairing protein 2 homolog</fullName>
    </recommendedName>
</protein>
<dbReference type="PANTHER" id="PTHR15938:SF0">
    <property type="entry name" value="HOMOLOGOUS-PAIRING PROTEIN 2 HOMOLOG"/>
    <property type="match status" value="1"/>
</dbReference>
<feature type="coiled-coil region" evidence="8">
    <location>
        <begin position="81"/>
        <end position="152"/>
    </location>
</feature>
<dbReference type="Gene3D" id="1.10.10.10">
    <property type="entry name" value="Winged helix-like DNA-binding domain superfamily/Winged helix DNA-binding domain"/>
    <property type="match status" value="1"/>
</dbReference>
<dbReference type="GO" id="GO:0007129">
    <property type="term" value="P:homologous chromosome pairing at meiosis"/>
    <property type="evidence" value="ECO:0007669"/>
    <property type="project" value="TreeGrafter"/>
</dbReference>
<comment type="subcellular location">
    <subcellularLocation>
        <location evidence="1">Nucleus</location>
    </subcellularLocation>
</comment>
<evidence type="ECO:0000259" key="9">
    <source>
        <dbReference type="Pfam" id="PF07106"/>
    </source>
</evidence>
<dbReference type="GO" id="GO:0000709">
    <property type="term" value="P:meiotic joint molecule formation"/>
    <property type="evidence" value="ECO:0007669"/>
    <property type="project" value="TreeGrafter"/>
</dbReference>
<evidence type="ECO:0000259" key="10">
    <source>
        <dbReference type="Pfam" id="PF18517"/>
    </source>
</evidence>
<keyword evidence="7" id="KW-0469">Meiosis</keyword>
<keyword evidence="5" id="KW-0233">DNA recombination</keyword>
<evidence type="ECO:0000256" key="2">
    <source>
        <dbReference type="ARBA" id="ARBA00007922"/>
    </source>
</evidence>
<proteinExistence type="inferred from homology"/>
<keyword evidence="6" id="KW-0539">Nucleus</keyword>
<dbReference type="PANTHER" id="PTHR15938">
    <property type="entry name" value="TBP-1 INTERACTING PROTEIN"/>
    <property type="match status" value="1"/>
</dbReference>
<evidence type="ECO:0000256" key="3">
    <source>
        <dbReference type="ARBA" id="ARBA00016093"/>
    </source>
</evidence>
<comment type="caution">
    <text evidence="11">The sequence shown here is derived from an EMBL/GenBank/DDBJ whole genome shotgun (WGS) entry which is preliminary data.</text>
</comment>
<reference evidence="11 12" key="1">
    <citation type="journal article" date="2017" name="Curr. Biol.">
        <title>The Evolution of Venom by Co-option of Single-Copy Genes.</title>
        <authorList>
            <person name="Martinson E.O."/>
            <person name="Mrinalini"/>
            <person name="Kelkar Y.D."/>
            <person name="Chang C.H."/>
            <person name="Werren J.H."/>
        </authorList>
    </citation>
    <scope>NUCLEOTIDE SEQUENCE [LARGE SCALE GENOMIC DNA]</scope>
    <source>
        <strain evidence="11 12">Alberta</strain>
        <tissue evidence="11">Whole body</tissue>
    </source>
</reference>
<dbReference type="STRING" id="543379.A0A232F0T2"/>
<dbReference type="InterPro" id="IPR040661">
    <property type="entry name" value="LZ3wCH"/>
</dbReference>
<dbReference type="GO" id="GO:0000794">
    <property type="term" value="C:condensed nuclear chromosome"/>
    <property type="evidence" value="ECO:0007669"/>
    <property type="project" value="TreeGrafter"/>
</dbReference>
<evidence type="ECO:0000256" key="4">
    <source>
        <dbReference type="ARBA" id="ARBA00023054"/>
    </source>
</evidence>
<evidence type="ECO:0000256" key="7">
    <source>
        <dbReference type="ARBA" id="ARBA00023254"/>
    </source>
</evidence>
<evidence type="ECO:0000256" key="1">
    <source>
        <dbReference type="ARBA" id="ARBA00004123"/>
    </source>
</evidence>
<dbReference type="SUPFAM" id="SSF46785">
    <property type="entry name" value="Winged helix' DNA-binding domain"/>
    <property type="match status" value="1"/>
</dbReference>
<feature type="domain" description="Leucine zipper with capping helix" evidence="10">
    <location>
        <begin position="167"/>
        <end position="214"/>
    </location>
</feature>
<sequence>MERILIVRLERIKDKYCTMTTEAVYNYLKKQNRPYSAIDLASTLDKEKHGKSAIQKSLDKLVDSGKIFVKVNGKQKVYCVKQASNQNLEELKRIERELQTHSNEQVKKLQELENEVRSHEATLNSLKCGISLEEAQKEQKRLEEVTGKLSTKLDELMESSGTEDLSEVKKKAESSLSLYNREYTKRKRMCNDVLDCILESYPGTKKQLFSEIGINVV</sequence>
<keyword evidence="12" id="KW-1185">Reference proteome</keyword>
<dbReference type="AlphaFoldDB" id="A0A232F0T2"/>
<evidence type="ECO:0000256" key="8">
    <source>
        <dbReference type="SAM" id="Coils"/>
    </source>
</evidence>
<dbReference type="InterPro" id="IPR036388">
    <property type="entry name" value="WH-like_DNA-bd_sf"/>
</dbReference>
<comment type="similarity">
    <text evidence="2">Belongs to the HOP2 family.</text>
</comment>
<evidence type="ECO:0000313" key="12">
    <source>
        <dbReference type="Proteomes" id="UP000215335"/>
    </source>
</evidence>
<dbReference type="Pfam" id="PF18517">
    <property type="entry name" value="LZ3wCH"/>
    <property type="match status" value="1"/>
</dbReference>
<dbReference type="Proteomes" id="UP000215335">
    <property type="component" value="Unassembled WGS sequence"/>
</dbReference>
<name>A0A232F0T2_9HYME</name>
<dbReference type="GO" id="GO:0010774">
    <property type="term" value="P:meiotic strand invasion involved in reciprocal meiotic recombination"/>
    <property type="evidence" value="ECO:0007669"/>
    <property type="project" value="TreeGrafter"/>
</dbReference>
<dbReference type="GO" id="GO:0120231">
    <property type="term" value="C:DNA recombinase auxiliary factor complex"/>
    <property type="evidence" value="ECO:0007669"/>
    <property type="project" value="TreeGrafter"/>
</dbReference>
<dbReference type="EMBL" id="NNAY01001349">
    <property type="protein sequence ID" value="OXU24284.1"/>
    <property type="molecule type" value="Genomic_DNA"/>
</dbReference>
<dbReference type="InterPro" id="IPR036390">
    <property type="entry name" value="WH_DNA-bd_sf"/>
</dbReference>
<dbReference type="Pfam" id="PF07106">
    <property type="entry name" value="WHD_TBPIP"/>
    <property type="match status" value="1"/>
</dbReference>
<evidence type="ECO:0000256" key="6">
    <source>
        <dbReference type="ARBA" id="ARBA00023242"/>
    </source>
</evidence>
<accession>A0A232F0T2</accession>
<dbReference type="OrthoDB" id="272266at2759"/>
<evidence type="ECO:0000256" key="5">
    <source>
        <dbReference type="ARBA" id="ARBA00023172"/>
    </source>
</evidence>
<dbReference type="InterPro" id="IPR010776">
    <property type="entry name" value="Hop2_WH_dom"/>
</dbReference>
<keyword evidence="4 8" id="KW-0175">Coiled coil</keyword>
<dbReference type="GO" id="GO:0120230">
    <property type="term" value="F:recombinase activator activity"/>
    <property type="evidence" value="ECO:0007669"/>
    <property type="project" value="TreeGrafter"/>
</dbReference>
<gene>
    <name evidence="11" type="ORF">TSAR_000479</name>
</gene>
<feature type="domain" description="Homologous-pairing protein 2 winged helix" evidence="9">
    <location>
        <begin position="21"/>
        <end position="81"/>
    </location>
</feature>